<evidence type="ECO:0000256" key="1">
    <source>
        <dbReference type="ARBA" id="ARBA00010761"/>
    </source>
</evidence>
<evidence type="ECO:0000313" key="11">
    <source>
        <dbReference type="EMBL" id="KKQ73832.1"/>
    </source>
</evidence>
<dbReference type="GO" id="GO:0003729">
    <property type="term" value="F:mRNA binding"/>
    <property type="evidence" value="ECO:0007669"/>
    <property type="project" value="UniProtKB-UniRule"/>
</dbReference>
<dbReference type="GO" id="GO:0006412">
    <property type="term" value="P:translation"/>
    <property type="evidence" value="ECO:0007669"/>
    <property type="project" value="UniProtKB-UniRule"/>
</dbReference>
<gene>
    <name evidence="8" type="primary">rpsC</name>
    <name evidence="11" type="ORF">US96_C0050G0002</name>
</gene>
<evidence type="ECO:0000256" key="5">
    <source>
        <dbReference type="ARBA" id="ARBA00023274"/>
    </source>
</evidence>
<evidence type="ECO:0000256" key="8">
    <source>
        <dbReference type="HAMAP-Rule" id="MF_01309"/>
    </source>
</evidence>
<sequence>MGQKVNPIGFRIGTFLPWKSRWFSEDSKYKDYLLEDIEIRRTLMEKLKIAGIIQVELERLPKSLVVILTVSRPGVVIGRGGSGLEEIKKIILEVIDRFKKSKSRSASQVSDGQSGQSLKIDLRVNEVRNPEISAHLVATRIAFELERRFPHRRVVNRAMERVMQAGAEGVKIILSGRIAGADIARVEKYHLGSVPTQTLRERIDYARSTALLKRGCVGVKVYIHKKAEKD</sequence>
<dbReference type="InterPro" id="IPR001351">
    <property type="entry name" value="Ribosomal_uS3_C"/>
</dbReference>
<dbReference type="HAMAP" id="MF_01309_B">
    <property type="entry name" value="Ribosomal_uS3_B"/>
    <property type="match status" value="1"/>
</dbReference>
<feature type="domain" description="KH type-2" evidence="10">
    <location>
        <begin position="39"/>
        <end position="128"/>
    </location>
</feature>
<dbReference type="EMBL" id="LBUZ01000050">
    <property type="protein sequence ID" value="KKQ73832.1"/>
    <property type="molecule type" value="Genomic_DNA"/>
</dbReference>
<dbReference type="PROSITE" id="PS50823">
    <property type="entry name" value="KH_TYPE_2"/>
    <property type="match status" value="1"/>
</dbReference>
<dbReference type="Gene3D" id="3.30.300.20">
    <property type="match status" value="1"/>
</dbReference>
<dbReference type="InterPro" id="IPR009019">
    <property type="entry name" value="KH_sf_prok-type"/>
</dbReference>
<dbReference type="GO" id="GO:0003735">
    <property type="term" value="F:structural constituent of ribosome"/>
    <property type="evidence" value="ECO:0007669"/>
    <property type="project" value="InterPro"/>
</dbReference>
<comment type="caution">
    <text evidence="11">The sequence shown here is derived from an EMBL/GenBank/DDBJ whole genome shotgun (WGS) entry which is preliminary data.</text>
</comment>
<evidence type="ECO:0000259" key="10">
    <source>
        <dbReference type="PROSITE" id="PS50823"/>
    </source>
</evidence>
<dbReference type="InterPro" id="IPR057258">
    <property type="entry name" value="Ribosomal_uS3"/>
</dbReference>
<dbReference type="AlphaFoldDB" id="A0A0G0K4U9"/>
<dbReference type="InterPro" id="IPR005704">
    <property type="entry name" value="Ribosomal_uS3_bac-typ"/>
</dbReference>
<dbReference type="PANTHER" id="PTHR11760">
    <property type="entry name" value="30S/40S RIBOSOMAL PROTEIN S3"/>
    <property type="match status" value="1"/>
</dbReference>
<dbReference type="NCBIfam" id="TIGR01009">
    <property type="entry name" value="rpsC_bact"/>
    <property type="match status" value="1"/>
</dbReference>
<name>A0A0G0K4U9_9BACT</name>
<dbReference type="GO" id="GO:0022627">
    <property type="term" value="C:cytosolic small ribosomal subunit"/>
    <property type="evidence" value="ECO:0007669"/>
    <property type="project" value="TreeGrafter"/>
</dbReference>
<dbReference type="InterPro" id="IPR015946">
    <property type="entry name" value="KH_dom-like_a/b"/>
</dbReference>
<evidence type="ECO:0000256" key="3">
    <source>
        <dbReference type="ARBA" id="ARBA00022884"/>
    </source>
</evidence>
<keyword evidence="3 8" id="KW-0694">RNA-binding</keyword>
<comment type="similarity">
    <text evidence="1 8 9">Belongs to the universal ribosomal protein uS3 family.</text>
</comment>
<accession>A0A0G0K4U9</accession>
<dbReference type="InterPro" id="IPR036419">
    <property type="entry name" value="Ribosomal_S3_C_sf"/>
</dbReference>
<dbReference type="Pfam" id="PF00189">
    <property type="entry name" value="Ribosomal_S3_C"/>
    <property type="match status" value="1"/>
</dbReference>
<protein>
    <recommendedName>
        <fullName evidence="7 8">Small ribosomal subunit protein uS3</fullName>
    </recommendedName>
</protein>
<dbReference type="PATRIC" id="fig|1618569.3.peg.933"/>
<keyword evidence="2 8" id="KW-0699">rRNA-binding</keyword>
<evidence type="ECO:0000256" key="9">
    <source>
        <dbReference type="RuleBase" id="RU003624"/>
    </source>
</evidence>
<comment type="subunit">
    <text evidence="8">Part of the 30S ribosomal subunit. Forms a tight complex with proteins S10 and S14.</text>
</comment>
<keyword evidence="4 8" id="KW-0689">Ribosomal protein</keyword>
<keyword evidence="5 8" id="KW-0687">Ribonucleoprotein</keyword>
<dbReference type="PANTHER" id="PTHR11760:SF19">
    <property type="entry name" value="SMALL RIBOSOMAL SUBUNIT PROTEIN US3C"/>
    <property type="match status" value="1"/>
</dbReference>
<evidence type="ECO:0000256" key="4">
    <source>
        <dbReference type="ARBA" id="ARBA00022980"/>
    </source>
</evidence>
<dbReference type="SUPFAM" id="SSF54814">
    <property type="entry name" value="Prokaryotic type KH domain (KH-domain type II)"/>
    <property type="match status" value="1"/>
</dbReference>
<evidence type="ECO:0000256" key="6">
    <source>
        <dbReference type="ARBA" id="ARBA00024998"/>
    </source>
</evidence>
<dbReference type="CDD" id="cd02412">
    <property type="entry name" value="KH-II_30S_S3"/>
    <property type="match status" value="1"/>
</dbReference>
<proteinExistence type="inferred from homology"/>
<dbReference type="Gene3D" id="3.30.1140.32">
    <property type="entry name" value="Ribosomal protein S3, C-terminal domain"/>
    <property type="match status" value="1"/>
</dbReference>
<dbReference type="Pfam" id="PF07650">
    <property type="entry name" value="KH_2"/>
    <property type="match status" value="1"/>
</dbReference>
<evidence type="ECO:0000256" key="7">
    <source>
        <dbReference type="ARBA" id="ARBA00035257"/>
    </source>
</evidence>
<dbReference type="InterPro" id="IPR004044">
    <property type="entry name" value="KH_dom_type_2"/>
</dbReference>
<comment type="function">
    <text evidence="6 8">Binds the lower part of the 30S subunit head. Binds mRNA in the 70S ribosome, positioning it for translation.</text>
</comment>
<dbReference type="InterPro" id="IPR018280">
    <property type="entry name" value="Ribosomal_uS3_CS"/>
</dbReference>
<dbReference type="PROSITE" id="PS00548">
    <property type="entry name" value="RIBOSOMAL_S3"/>
    <property type="match status" value="1"/>
</dbReference>
<reference evidence="11 12" key="1">
    <citation type="journal article" date="2015" name="Nature">
        <title>rRNA introns, odd ribosomes, and small enigmatic genomes across a large radiation of phyla.</title>
        <authorList>
            <person name="Brown C.T."/>
            <person name="Hug L.A."/>
            <person name="Thomas B.C."/>
            <person name="Sharon I."/>
            <person name="Castelle C.J."/>
            <person name="Singh A."/>
            <person name="Wilkins M.J."/>
            <person name="Williams K.H."/>
            <person name="Banfield J.F."/>
        </authorList>
    </citation>
    <scope>NUCLEOTIDE SEQUENCE [LARGE SCALE GENOMIC DNA]</scope>
</reference>
<organism evidence="11 12">
    <name type="scientific">Candidatus Woesebacteria bacterium GW2011_GWB1_38_5b</name>
    <dbReference type="NCBI Taxonomy" id="1618569"/>
    <lineage>
        <taxon>Bacteria</taxon>
        <taxon>Candidatus Woeseibacteriota</taxon>
    </lineage>
</organism>
<dbReference type="Proteomes" id="UP000034181">
    <property type="component" value="Unassembled WGS sequence"/>
</dbReference>
<dbReference type="SUPFAM" id="SSF54821">
    <property type="entry name" value="Ribosomal protein S3 C-terminal domain"/>
    <property type="match status" value="1"/>
</dbReference>
<dbReference type="FunFam" id="3.30.300.20:FF:000001">
    <property type="entry name" value="30S ribosomal protein S3"/>
    <property type="match status" value="1"/>
</dbReference>
<evidence type="ECO:0000313" key="12">
    <source>
        <dbReference type="Proteomes" id="UP000034181"/>
    </source>
</evidence>
<dbReference type="GO" id="GO:0019843">
    <property type="term" value="F:rRNA binding"/>
    <property type="evidence" value="ECO:0007669"/>
    <property type="project" value="UniProtKB-UniRule"/>
</dbReference>
<evidence type="ECO:0000256" key="2">
    <source>
        <dbReference type="ARBA" id="ARBA00022730"/>
    </source>
</evidence>